<evidence type="ECO:0000313" key="6">
    <source>
        <dbReference type="EMBL" id="CAB4573215.1"/>
    </source>
</evidence>
<comment type="subcellular location">
    <subcellularLocation>
        <location evidence="1">Membrane</location>
        <topology evidence="1">Multi-pass membrane protein</topology>
    </subcellularLocation>
</comment>
<dbReference type="NCBIfam" id="TIGR00945">
    <property type="entry name" value="tatC"/>
    <property type="match status" value="1"/>
</dbReference>
<feature type="transmembrane region" description="Helical" evidence="5">
    <location>
        <begin position="226"/>
        <end position="248"/>
    </location>
</feature>
<dbReference type="EMBL" id="CAEZTQ010000091">
    <property type="protein sequence ID" value="CAB4573215.1"/>
    <property type="molecule type" value="Genomic_DNA"/>
</dbReference>
<dbReference type="PRINTS" id="PR01840">
    <property type="entry name" value="TATCFAMILY"/>
</dbReference>
<feature type="transmembrane region" description="Helical" evidence="5">
    <location>
        <begin position="118"/>
        <end position="140"/>
    </location>
</feature>
<dbReference type="EMBL" id="CAEZWE010000112">
    <property type="protein sequence ID" value="CAB4666708.1"/>
    <property type="molecule type" value="Genomic_DNA"/>
</dbReference>
<organism evidence="7">
    <name type="scientific">freshwater metagenome</name>
    <dbReference type="NCBI Taxonomy" id="449393"/>
    <lineage>
        <taxon>unclassified sequences</taxon>
        <taxon>metagenomes</taxon>
        <taxon>ecological metagenomes</taxon>
    </lineage>
</organism>
<evidence type="ECO:0000313" key="7">
    <source>
        <dbReference type="EMBL" id="CAB4666708.1"/>
    </source>
</evidence>
<proteinExistence type="inferred from homology"/>
<dbReference type="GO" id="GO:0043953">
    <property type="term" value="P:protein transport by the Tat complex"/>
    <property type="evidence" value="ECO:0007669"/>
    <property type="project" value="TreeGrafter"/>
</dbReference>
<keyword evidence="2 5" id="KW-0812">Transmembrane</keyword>
<dbReference type="HAMAP" id="MF_00902">
    <property type="entry name" value="TatC"/>
    <property type="match status" value="1"/>
</dbReference>
<dbReference type="PANTHER" id="PTHR30371">
    <property type="entry name" value="SEC-INDEPENDENT PROTEIN TRANSLOCASE PROTEIN TATC"/>
    <property type="match status" value="1"/>
</dbReference>
<gene>
    <name evidence="6" type="ORF">UFOPK1704_00561</name>
    <name evidence="7" type="ORF">UFOPK2169_01742</name>
</gene>
<accession>A0A6J6M0U8</accession>
<protein>
    <submittedName>
        <fullName evidence="7">Unannotated protein</fullName>
    </submittedName>
</protein>
<evidence type="ECO:0000256" key="5">
    <source>
        <dbReference type="SAM" id="Phobius"/>
    </source>
</evidence>
<dbReference type="AlphaFoldDB" id="A0A6J6M0U8"/>
<feature type="transmembrane region" description="Helical" evidence="5">
    <location>
        <begin position="164"/>
        <end position="191"/>
    </location>
</feature>
<dbReference type="GO" id="GO:0033281">
    <property type="term" value="C:TAT protein transport complex"/>
    <property type="evidence" value="ECO:0007669"/>
    <property type="project" value="TreeGrafter"/>
</dbReference>
<feature type="transmembrane region" description="Helical" evidence="5">
    <location>
        <begin position="25"/>
        <end position="43"/>
    </location>
</feature>
<evidence type="ECO:0000256" key="4">
    <source>
        <dbReference type="ARBA" id="ARBA00023136"/>
    </source>
</evidence>
<feature type="transmembrane region" description="Helical" evidence="5">
    <location>
        <begin position="203"/>
        <end position="220"/>
    </location>
</feature>
<evidence type="ECO:0000256" key="2">
    <source>
        <dbReference type="ARBA" id="ARBA00022692"/>
    </source>
</evidence>
<dbReference type="GO" id="GO:0009977">
    <property type="term" value="F:proton motive force dependent protein transmembrane transporter activity"/>
    <property type="evidence" value="ECO:0007669"/>
    <property type="project" value="TreeGrafter"/>
</dbReference>
<dbReference type="PANTHER" id="PTHR30371:SF0">
    <property type="entry name" value="SEC-INDEPENDENT PROTEIN TRANSLOCASE PROTEIN TATC, CHLOROPLASTIC-RELATED"/>
    <property type="match status" value="1"/>
</dbReference>
<evidence type="ECO:0000256" key="3">
    <source>
        <dbReference type="ARBA" id="ARBA00022989"/>
    </source>
</evidence>
<reference evidence="7" key="1">
    <citation type="submission" date="2020-05" db="EMBL/GenBank/DDBJ databases">
        <authorList>
            <person name="Chiriac C."/>
            <person name="Salcher M."/>
            <person name="Ghai R."/>
            <person name="Kavagutti S V."/>
        </authorList>
    </citation>
    <scope>NUCLEOTIDE SEQUENCE</scope>
</reference>
<sequence length="256" mass="28426">MSTQETPTDQTMPIMEHLRELRMRIVRSLLAVVVGTIVILAAYDPIKRFLTQPYRNLCSTNPDFNCDGSLFALGPLDGFSARMKVAAYGGLILALPIVLWQIWQFIVPALSKKEKKYAVPFISSSIVLFTAGGTLAYWTLDKALEFLITWSGSDVNQAYQITKYISLVTFMMLAFGVGFLSPVLLVFLQLANIVQPRTLIKQWRIAIMLIFVASAAITPSGDPFSLMALSGPLTILYLLSVLVGWLLVRRRVTTAS</sequence>
<dbReference type="Pfam" id="PF00902">
    <property type="entry name" value="TatC"/>
    <property type="match status" value="1"/>
</dbReference>
<feature type="transmembrane region" description="Helical" evidence="5">
    <location>
        <begin position="85"/>
        <end position="106"/>
    </location>
</feature>
<dbReference type="InterPro" id="IPR002033">
    <property type="entry name" value="TatC"/>
</dbReference>
<evidence type="ECO:0000256" key="1">
    <source>
        <dbReference type="ARBA" id="ARBA00004141"/>
    </source>
</evidence>
<keyword evidence="3 5" id="KW-1133">Transmembrane helix</keyword>
<keyword evidence="4 5" id="KW-0472">Membrane</keyword>
<dbReference type="GO" id="GO:0065002">
    <property type="term" value="P:intracellular protein transmembrane transport"/>
    <property type="evidence" value="ECO:0007669"/>
    <property type="project" value="TreeGrafter"/>
</dbReference>
<name>A0A6J6M0U8_9ZZZZ</name>